<dbReference type="InterPro" id="IPR013324">
    <property type="entry name" value="RNA_pol_sigma_r3/r4-like"/>
</dbReference>
<dbReference type="InterPro" id="IPR013249">
    <property type="entry name" value="RNA_pol_sigma70_r4_t2"/>
</dbReference>
<dbReference type="Pfam" id="PF08281">
    <property type="entry name" value="Sigma70_r4_2"/>
    <property type="match status" value="1"/>
</dbReference>
<dbReference type="NCBIfam" id="TIGR02937">
    <property type="entry name" value="sigma70-ECF"/>
    <property type="match status" value="1"/>
</dbReference>
<dbReference type="GO" id="GO:0006352">
    <property type="term" value="P:DNA-templated transcription initiation"/>
    <property type="evidence" value="ECO:0007669"/>
    <property type="project" value="InterPro"/>
</dbReference>
<dbReference type="Proteomes" id="UP000326659">
    <property type="component" value="Chromosome"/>
</dbReference>
<protein>
    <submittedName>
        <fullName evidence="8">RNA polymerase sigma factor</fullName>
    </submittedName>
</protein>
<evidence type="ECO:0000259" key="6">
    <source>
        <dbReference type="Pfam" id="PF04542"/>
    </source>
</evidence>
<dbReference type="Gene3D" id="1.10.1740.10">
    <property type="match status" value="1"/>
</dbReference>
<name>A0A9X7MYW0_PSEDE</name>
<evidence type="ECO:0000256" key="4">
    <source>
        <dbReference type="ARBA" id="ARBA00023125"/>
    </source>
</evidence>
<evidence type="ECO:0000256" key="5">
    <source>
        <dbReference type="ARBA" id="ARBA00023163"/>
    </source>
</evidence>
<dbReference type="PANTHER" id="PTHR43133:SF8">
    <property type="entry name" value="RNA POLYMERASE SIGMA FACTOR HI_1459-RELATED"/>
    <property type="match status" value="1"/>
</dbReference>
<evidence type="ECO:0000256" key="2">
    <source>
        <dbReference type="ARBA" id="ARBA00023015"/>
    </source>
</evidence>
<dbReference type="PANTHER" id="PTHR43133">
    <property type="entry name" value="RNA POLYMERASE ECF-TYPE SIGMA FACTO"/>
    <property type="match status" value="1"/>
</dbReference>
<dbReference type="GO" id="GO:0016987">
    <property type="term" value="F:sigma factor activity"/>
    <property type="evidence" value="ECO:0007669"/>
    <property type="project" value="UniProtKB-KW"/>
</dbReference>
<organism evidence="8 9">
    <name type="scientific">Pseudomonas denitrificans</name>
    <dbReference type="NCBI Taxonomy" id="43306"/>
    <lineage>
        <taxon>Bacteria</taxon>
        <taxon>Pseudomonadati</taxon>
        <taxon>Pseudomonadota</taxon>
        <taxon>Gammaproteobacteria</taxon>
        <taxon>Pseudomonadales</taxon>
        <taxon>Pseudomonadaceae</taxon>
        <taxon>Halopseudomonas</taxon>
    </lineage>
</organism>
<proteinExistence type="inferred from homology"/>
<dbReference type="InterPro" id="IPR014284">
    <property type="entry name" value="RNA_pol_sigma-70_dom"/>
</dbReference>
<dbReference type="InterPro" id="IPR036388">
    <property type="entry name" value="WH-like_DNA-bd_sf"/>
</dbReference>
<dbReference type="InterPro" id="IPR007627">
    <property type="entry name" value="RNA_pol_sigma70_r2"/>
</dbReference>
<dbReference type="SUPFAM" id="SSF88659">
    <property type="entry name" value="Sigma3 and sigma4 domains of RNA polymerase sigma factors"/>
    <property type="match status" value="1"/>
</dbReference>
<evidence type="ECO:0000256" key="3">
    <source>
        <dbReference type="ARBA" id="ARBA00023082"/>
    </source>
</evidence>
<comment type="similarity">
    <text evidence="1">Belongs to the sigma-70 factor family. ECF subfamily.</text>
</comment>
<dbReference type="SUPFAM" id="SSF88946">
    <property type="entry name" value="Sigma2 domain of RNA polymerase sigma factors"/>
    <property type="match status" value="1"/>
</dbReference>
<keyword evidence="9" id="KW-1185">Reference proteome</keyword>
<keyword evidence="4" id="KW-0238">DNA-binding</keyword>
<keyword evidence="2" id="KW-0805">Transcription regulation</keyword>
<dbReference type="GO" id="GO:0003677">
    <property type="term" value="F:DNA binding"/>
    <property type="evidence" value="ECO:0007669"/>
    <property type="project" value="UniProtKB-KW"/>
</dbReference>
<dbReference type="InterPro" id="IPR013325">
    <property type="entry name" value="RNA_pol_sigma_r2"/>
</dbReference>
<feature type="domain" description="RNA polymerase sigma-70 region 2" evidence="6">
    <location>
        <begin position="80"/>
        <end position="141"/>
    </location>
</feature>
<dbReference type="InterPro" id="IPR039425">
    <property type="entry name" value="RNA_pol_sigma-70-like"/>
</dbReference>
<keyword evidence="3" id="KW-0731">Sigma factor</keyword>
<evidence type="ECO:0000313" key="8">
    <source>
        <dbReference type="EMBL" id="QEY71851.1"/>
    </source>
</evidence>
<reference evidence="8 9" key="1">
    <citation type="submission" date="2019-09" db="EMBL/GenBank/DDBJ databases">
        <title>Prosopis cineraria nodule microbiome.</title>
        <authorList>
            <person name="Chaluvadi S.R."/>
            <person name="Ali R."/>
            <person name="Wang X."/>
        </authorList>
    </citation>
    <scope>NUCLEOTIDE SEQUENCE [LARGE SCALE GENOMIC DNA]</scope>
    <source>
        <strain evidence="8 9">BG1</strain>
    </source>
</reference>
<feature type="domain" description="RNA polymerase sigma factor 70 region 4 type 2" evidence="7">
    <location>
        <begin position="188"/>
        <end position="237"/>
    </location>
</feature>
<dbReference type="EMBL" id="CP043626">
    <property type="protein sequence ID" value="QEY71851.1"/>
    <property type="molecule type" value="Genomic_DNA"/>
</dbReference>
<evidence type="ECO:0000256" key="1">
    <source>
        <dbReference type="ARBA" id="ARBA00010641"/>
    </source>
</evidence>
<sequence length="318" mass="34939">MDALQRRALAGRAAVRFSIGTKRSSGLTVTKIAGAESKEEQPVFRPASQEDTVKFPAIDPQQLQRAQQGDPAALDALLLALQAPVYNLALRMLGRREDAQDASQEILLRITTHLASFRGDSQFSTWAFRIASNALLTARTKVRETPTVSLEALAEKLDLGLRLAEANERPLEPADKLAAERIALACTQGMLMCLEREQRLAYVLDIAFGLDSETAAAVLEIEPAAYRKRLSRARLRLDEFMQQHCGLVNAQAACSCERQAMALPVGASDTRKAESELLALTRLADAAAVFRAHPDYRVPQRVIETVRAVLQQHTGGWQ</sequence>
<dbReference type="Gene3D" id="1.10.10.10">
    <property type="entry name" value="Winged helix-like DNA-binding domain superfamily/Winged helix DNA-binding domain"/>
    <property type="match status" value="1"/>
</dbReference>
<keyword evidence="5" id="KW-0804">Transcription</keyword>
<dbReference type="OrthoDB" id="9782108at2"/>
<gene>
    <name evidence="8" type="ORF">F1C79_09570</name>
</gene>
<dbReference type="KEGG" id="pden:F1C79_09570"/>
<evidence type="ECO:0000259" key="7">
    <source>
        <dbReference type="Pfam" id="PF08281"/>
    </source>
</evidence>
<dbReference type="AlphaFoldDB" id="A0A9X7MYW0"/>
<dbReference type="Pfam" id="PF04542">
    <property type="entry name" value="Sigma70_r2"/>
    <property type="match status" value="1"/>
</dbReference>
<evidence type="ECO:0000313" key="9">
    <source>
        <dbReference type="Proteomes" id="UP000326659"/>
    </source>
</evidence>
<accession>A0A9X7MYW0</accession>